<feature type="domain" description="Glycosyl transferase family 1" evidence="1">
    <location>
        <begin position="179"/>
        <end position="342"/>
    </location>
</feature>
<dbReference type="RefSeq" id="WP_057180495.1">
    <property type="nucleotide sequence ID" value="NZ_BDQM01000033.1"/>
</dbReference>
<keyword evidence="4" id="KW-1185">Reference proteome</keyword>
<evidence type="ECO:0000259" key="2">
    <source>
        <dbReference type="Pfam" id="PF13439"/>
    </source>
</evidence>
<feature type="domain" description="Glycosyltransferase subfamily 4-like N-terminal" evidence="2">
    <location>
        <begin position="14"/>
        <end position="171"/>
    </location>
</feature>
<organism evidence="3 4">
    <name type="scientific">Colwellia marinimaniae</name>
    <dbReference type="NCBI Taxonomy" id="1513592"/>
    <lineage>
        <taxon>Bacteria</taxon>
        <taxon>Pseudomonadati</taxon>
        <taxon>Pseudomonadota</taxon>
        <taxon>Gammaproteobacteria</taxon>
        <taxon>Alteromonadales</taxon>
        <taxon>Colwelliaceae</taxon>
        <taxon>Colwellia</taxon>
    </lineage>
</organism>
<keyword evidence="3" id="KW-0808">Transferase</keyword>
<comment type="caution">
    <text evidence="3">The sequence shown here is derived from an EMBL/GenBank/DDBJ whole genome shotgun (WGS) entry which is preliminary data.</text>
</comment>
<accession>A0ABQ0MYH4</accession>
<proteinExistence type="predicted"/>
<dbReference type="SUPFAM" id="SSF53756">
    <property type="entry name" value="UDP-Glycosyltransferase/glycogen phosphorylase"/>
    <property type="match status" value="1"/>
</dbReference>
<dbReference type="Gene3D" id="3.40.50.2000">
    <property type="entry name" value="Glycogen Phosphorylase B"/>
    <property type="match status" value="2"/>
</dbReference>
<dbReference type="InterPro" id="IPR028098">
    <property type="entry name" value="Glyco_trans_4-like_N"/>
</dbReference>
<dbReference type="InterPro" id="IPR001296">
    <property type="entry name" value="Glyco_trans_1"/>
</dbReference>
<sequence>MKPVIVHVVQHLKPGGIESFALEFQRAAQPFFDVHIISLENHHVKDYWHNIDCGKKFIHILDKKPGWQANIFMQLKTLFEQIKPIYVHTHHIGPLIYGGIAARLANINHIIHTEHDAWHLAEFRPRLLQQLIITLVRPIYVADANFVAKQVKRLMPSLNPIVITNGVDTDKFKPSVLNKNKLQQQAGLPSQFKFIGCAARLESVKSHEVLIKALAKLPNNIALLLAGTGSLQAQLEQLVLQLHLENRVFFLGHISDMTSFYPLLDVFCLSSNNEGLPLSPMEAQACGVPVVLTDVGGCKEAVCRKTGIMVKANNPTLLAQALIRSLNQKSNHSPRQFIQNHRSINNMIKQYLSLIQLELRCKLC</sequence>
<dbReference type="Pfam" id="PF13439">
    <property type="entry name" value="Glyco_transf_4"/>
    <property type="match status" value="1"/>
</dbReference>
<dbReference type="Proteomes" id="UP000197068">
    <property type="component" value="Unassembled WGS sequence"/>
</dbReference>
<dbReference type="PANTHER" id="PTHR12526">
    <property type="entry name" value="GLYCOSYLTRANSFERASE"/>
    <property type="match status" value="1"/>
</dbReference>
<gene>
    <name evidence="3" type="ORF">MTCD1_03049</name>
</gene>
<evidence type="ECO:0000259" key="1">
    <source>
        <dbReference type="Pfam" id="PF00534"/>
    </source>
</evidence>
<dbReference type="EMBL" id="BDQM01000033">
    <property type="protein sequence ID" value="GAW97422.1"/>
    <property type="molecule type" value="Genomic_DNA"/>
</dbReference>
<dbReference type="GO" id="GO:0016740">
    <property type="term" value="F:transferase activity"/>
    <property type="evidence" value="ECO:0007669"/>
    <property type="project" value="UniProtKB-KW"/>
</dbReference>
<protein>
    <submittedName>
        <fullName evidence="3">Glycosyl transferase</fullName>
    </submittedName>
</protein>
<dbReference type="PANTHER" id="PTHR12526:SF634">
    <property type="entry name" value="BLL3361 PROTEIN"/>
    <property type="match status" value="1"/>
</dbReference>
<evidence type="ECO:0000313" key="4">
    <source>
        <dbReference type="Proteomes" id="UP000197068"/>
    </source>
</evidence>
<reference evidence="3 4" key="1">
    <citation type="submission" date="2017-06" db="EMBL/GenBank/DDBJ databases">
        <title>Whole Genome Sequences of Colwellia marinimaniae MTCD1.</title>
        <authorList>
            <person name="Kusumoto H."/>
            <person name="Inoue M."/>
            <person name="Tanikawa K."/>
            <person name="Maeji H."/>
            <person name="Cameron J.H."/>
            <person name="Bartlett D.H."/>
        </authorList>
    </citation>
    <scope>NUCLEOTIDE SEQUENCE [LARGE SCALE GENOMIC DNA]</scope>
    <source>
        <strain evidence="3 4">MTCD1</strain>
    </source>
</reference>
<evidence type="ECO:0000313" key="3">
    <source>
        <dbReference type="EMBL" id="GAW97422.1"/>
    </source>
</evidence>
<dbReference type="Pfam" id="PF00534">
    <property type="entry name" value="Glycos_transf_1"/>
    <property type="match status" value="1"/>
</dbReference>
<name>A0ABQ0MYH4_9GAMM</name>